<gene>
    <name evidence="2" type="ORF">PFX98_21340</name>
</gene>
<protein>
    <recommendedName>
        <fullName evidence="4">Flagellar hook-length control protein FliK</fullName>
    </recommendedName>
</protein>
<keyword evidence="1" id="KW-0732">Signal</keyword>
<dbReference type="KEGG" id="pais:PFX98_21340"/>
<evidence type="ECO:0000313" key="3">
    <source>
        <dbReference type="Proteomes" id="UP001177769"/>
    </source>
</evidence>
<feature type="signal peptide" evidence="1">
    <location>
        <begin position="1"/>
        <end position="24"/>
    </location>
</feature>
<organism evidence="2 3">
    <name type="scientific">Paucibacter sediminis</name>
    <dbReference type="NCBI Taxonomy" id="3019553"/>
    <lineage>
        <taxon>Bacteria</taxon>
        <taxon>Pseudomonadati</taxon>
        <taxon>Pseudomonadota</taxon>
        <taxon>Betaproteobacteria</taxon>
        <taxon>Burkholderiales</taxon>
        <taxon>Sphaerotilaceae</taxon>
        <taxon>Roseateles</taxon>
    </lineage>
</organism>
<reference evidence="2" key="1">
    <citation type="submission" date="2023-01" db="EMBL/GenBank/DDBJ databases">
        <title>Whole genome sequence of Paucibacter sp. S2-9 isolated from pond sediment.</title>
        <authorList>
            <person name="Jung J.Y."/>
        </authorList>
    </citation>
    <scope>NUCLEOTIDE SEQUENCE</scope>
    <source>
        <strain evidence="2">S2-9</strain>
    </source>
</reference>
<evidence type="ECO:0008006" key="4">
    <source>
        <dbReference type="Google" id="ProtNLM"/>
    </source>
</evidence>
<dbReference type="EMBL" id="CP116346">
    <property type="protein sequence ID" value="WIT11414.1"/>
    <property type="molecule type" value="Genomic_DNA"/>
</dbReference>
<evidence type="ECO:0000256" key="1">
    <source>
        <dbReference type="SAM" id="SignalP"/>
    </source>
</evidence>
<dbReference type="RefSeq" id="WP_285232496.1">
    <property type="nucleotide sequence ID" value="NZ_CP116346.1"/>
</dbReference>
<accession>A0AA95NFL5</accession>
<name>A0AA95NFL5_9BURK</name>
<dbReference type="Proteomes" id="UP001177769">
    <property type="component" value="Chromosome"/>
</dbReference>
<feature type="chain" id="PRO_5041694240" description="Flagellar hook-length control protein FliK" evidence="1">
    <location>
        <begin position="25"/>
        <end position="231"/>
    </location>
</feature>
<evidence type="ECO:0000313" key="2">
    <source>
        <dbReference type="EMBL" id="WIT11414.1"/>
    </source>
</evidence>
<dbReference type="AlphaFoldDB" id="A0AA95NFL5"/>
<proteinExistence type="predicted"/>
<sequence>MASSITPIPALPALPALSPAAARAARPAALPIEVIAPIAAEPMDAAMLTAMRVETLHEQPDAATEAARWQAQLLDGRLALSMAAALPQQGLRFMATPQAPWRWPRDRDEAHAGGAAQEDPSLALGLLLDGEPVLVLLHWQQGLWLQLGARSPATLQALRALVPAIATALAAVPLRLRRCWLVRLTRPMPTHAPASQPLALGHGAWLLRAAAEIAAVLRQREAGLSPANPAR</sequence>
<keyword evidence="3" id="KW-1185">Reference proteome</keyword>